<dbReference type="RefSeq" id="WP_049724220.1">
    <property type="nucleotide sequence ID" value="NZ_CP012154.1"/>
</dbReference>
<feature type="binding site" evidence="1">
    <location>
        <position position="282"/>
    </location>
    <ligand>
        <name>CTP</name>
        <dbReference type="ChEBI" id="CHEBI:37563"/>
    </ligand>
</feature>
<dbReference type="GO" id="GO:0010181">
    <property type="term" value="F:FMN binding"/>
    <property type="evidence" value="ECO:0007669"/>
    <property type="project" value="UniProtKB-UniRule"/>
</dbReference>
<dbReference type="EC" id="6.3.2.5" evidence="1"/>
<dbReference type="InterPro" id="IPR003382">
    <property type="entry name" value="Flavoprotein"/>
</dbReference>
<dbReference type="EMBL" id="CP012154">
    <property type="protein sequence ID" value="AKS40508.1"/>
    <property type="molecule type" value="Genomic_DNA"/>
</dbReference>
<evidence type="ECO:0000256" key="2">
    <source>
        <dbReference type="RuleBase" id="RU364078"/>
    </source>
</evidence>
<dbReference type="InterPro" id="IPR035929">
    <property type="entry name" value="CoaB-like_sf"/>
</dbReference>
<sequence>MSGDGALAGQRWLLGVSGGVAAYKAPALVRRLREAGAEVRVVMTAAAQAFIGPLTLQAVSGHPVHIDLLDADAEAGMGHIELARWADGLIIAPATAHLIARLAHGLADDLLSTTVLATEAPVWLAPAMNQRMWAQTVVQDNCRRLAELGIGLIGPDDGGQACGDVGAGRMSEPEAIVEYLSAMASRDSLAGRRFVLTAGPTQEPLDPVRFLGNRSSGRMGFALAGALARAGADVDLVAGPVQLTTPPGVKRTDVQTAEEMLAAVLARLEGATGFIGVAAVADYRPVDVATHKIKKSDAVLELRLQPNPDILARVASDPRRPELVMGFAAETRDLETAARGKLAAKDLDLIAANRVGEGLAFDQPDNALEVFSADQCWTLPRQSKQLLAERLVDIIVETLDRHSTDARRS</sequence>
<dbReference type="GO" id="GO:0004633">
    <property type="term" value="F:phosphopantothenoylcysteine decarboxylase activity"/>
    <property type="evidence" value="ECO:0007669"/>
    <property type="project" value="UniProtKB-UniRule"/>
</dbReference>
<dbReference type="InterPro" id="IPR007085">
    <property type="entry name" value="DNA/pantothenate-metab_flavo_C"/>
</dbReference>
<keyword evidence="1 2" id="KW-0285">Flavoprotein</keyword>
<comment type="pathway">
    <text evidence="1 2">Cofactor biosynthesis; coenzyme A biosynthesis; CoA from (R)-pantothenate: step 3/5.</text>
</comment>
<dbReference type="GO" id="GO:0015937">
    <property type="term" value="P:coenzyme A biosynthetic process"/>
    <property type="evidence" value="ECO:0007669"/>
    <property type="project" value="UniProtKB-UniRule"/>
</dbReference>
<feature type="region of interest" description="Phosphopantothenoylcysteine decarboxylase" evidence="1">
    <location>
        <begin position="1"/>
        <end position="193"/>
    </location>
</feature>
<dbReference type="Pfam" id="PF04127">
    <property type="entry name" value="DFP"/>
    <property type="match status" value="1"/>
</dbReference>
<comment type="similarity">
    <text evidence="1 2">In the N-terminal section; belongs to the HFCD (homo-oligomeric flavin containing Cys decarboxylase) superfamily.</text>
</comment>
<dbReference type="PANTHER" id="PTHR14359">
    <property type="entry name" value="HOMO-OLIGOMERIC FLAVIN CONTAINING CYS DECARBOXYLASE FAMILY"/>
    <property type="match status" value="1"/>
</dbReference>
<protein>
    <recommendedName>
        <fullName evidence="1">Coenzyme A biosynthesis bifunctional protein CoaBC</fullName>
    </recommendedName>
    <alternativeName>
        <fullName evidence="1">DNA/pantothenate metabolism flavoprotein</fullName>
    </alternativeName>
    <alternativeName>
        <fullName evidence="1">Phosphopantothenoylcysteine synthetase/decarboxylase</fullName>
        <shortName evidence="1">PPCS-PPCDC</shortName>
    </alternativeName>
    <domain>
        <recommendedName>
            <fullName evidence="1">Phosphopantothenoylcysteine decarboxylase</fullName>
            <shortName evidence="1">PPC decarboxylase</shortName>
            <shortName evidence="1">PPC-DC</shortName>
            <ecNumber evidence="1">4.1.1.36</ecNumber>
        </recommendedName>
        <alternativeName>
            <fullName evidence="1">CoaC</fullName>
        </alternativeName>
    </domain>
    <domain>
        <recommendedName>
            <fullName evidence="1">Phosphopantothenate--cysteine ligase</fullName>
            <ecNumber evidence="1">6.3.2.5</ecNumber>
        </recommendedName>
        <alternativeName>
            <fullName evidence="1">CoaB</fullName>
        </alternativeName>
        <alternativeName>
            <fullName evidence="1">Phosphopantothenoylcysteine synthetase</fullName>
            <shortName evidence="1">PPC synthetase</shortName>
            <shortName evidence="1">PPC-S</shortName>
        </alternativeName>
    </domain>
</protein>
<evidence type="ECO:0000313" key="6">
    <source>
        <dbReference type="Proteomes" id="UP000066624"/>
    </source>
</evidence>
<feature type="domain" description="DNA/pantothenate metabolism flavoprotein C-terminal" evidence="4">
    <location>
        <begin position="189"/>
        <end position="397"/>
    </location>
</feature>
<reference evidence="5 6" key="1">
    <citation type="submission" date="2015-07" db="EMBL/GenBank/DDBJ databases">
        <authorList>
            <person name="Noorani M."/>
        </authorList>
    </citation>
    <scope>NUCLEOTIDE SEQUENCE [LARGE SCALE GENOMIC DNA]</scope>
    <source>
        <strain evidence="5 6">KCTC 42284</strain>
    </source>
</reference>
<comment type="function">
    <text evidence="1">Catalyzes two sequential steps in the biosynthesis of coenzyme A. In the first step cysteine is conjugated to 4'-phosphopantothenate to form 4-phosphopantothenoylcysteine. In the second step the latter compound is decarboxylated to form 4'-phosphopantotheine.</text>
</comment>
<dbReference type="PANTHER" id="PTHR14359:SF6">
    <property type="entry name" value="PHOSPHOPANTOTHENOYLCYSTEINE DECARBOXYLASE"/>
    <property type="match status" value="1"/>
</dbReference>
<dbReference type="NCBIfam" id="TIGR00521">
    <property type="entry name" value="coaBC_dfp"/>
    <property type="match status" value="1"/>
</dbReference>
<keyword evidence="1" id="KW-0460">Magnesium</keyword>
<feature type="domain" description="Flavoprotein" evidence="3">
    <location>
        <begin position="11"/>
        <end position="180"/>
    </location>
</feature>
<name>A0A0K0XS42_9GAMM</name>
<comment type="pathway">
    <text evidence="1 2">Cofactor biosynthesis; coenzyme A biosynthesis; CoA from (R)-pantothenate: step 2/5.</text>
</comment>
<evidence type="ECO:0000259" key="4">
    <source>
        <dbReference type="Pfam" id="PF04127"/>
    </source>
</evidence>
<dbReference type="GO" id="GO:0071513">
    <property type="term" value="C:phosphopantothenoylcysteine decarboxylase complex"/>
    <property type="evidence" value="ECO:0007669"/>
    <property type="project" value="TreeGrafter"/>
</dbReference>
<dbReference type="InterPro" id="IPR005252">
    <property type="entry name" value="CoaBC"/>
</dbReference>
<dbReference type="AlphaFoldDB" id="A0A0K0XS42"/>
<comment type="catalytic activity">
    <reaction evidence="1 2">
        <text>(R)-4'-phosphopantothenate + L-cysteine + CTP = N-[(R)-4-phosphopantothenoyl]-L-cysteine + CMP + diphosphate + H(+)</text>
        <dbReference type="Rhea" id="RHEA:19397"/>
        <dbReference type="ChEBI" id="CHEBI:10986"/>
        <dbReference type="ChEBI" id="CHEBI:15378"/>
        <dbReference type="ChEBI" id="CHEBI:33019"/>
        <dbReference type="ChEBI" id="CHEBI:35235"/>
        <dbReference type="ChEBI" id="CHEBI:37563"/>
        <dbReference type="ChEBI" id="CHEBI:59458"/>
        <dbReference type="ChEBI" id="CHEBI:60377"/>
        <dbReference type="EC" id="6.3.2.5"/>
    </reaction>
</comment>
<dbReference type="Gene3D" id="3.40.50.1950">
    <property type="entry name" value="Flavin prenyltransferase-like"/>
    <property type="match status" value="1"/>
</dbReference>
<keyword evidence="1" id="KW-0479">Metal-binding</keyword>
<dbReference type="SUPFAM" id="SSF102645">
    <property type="entry name" value="CoaB-like"/>
    <property type="match status" value="1"/>
</dbReference>
<organism evidence="5 6">
    <name type="scientific">Wenzhouxiangella marina</name>
    <dbReference type="NCBI Taxonomy" id="1579979"/>
    <lineage>
        <taxon>Bacteria</taxon>
        <taxon>Pseudomonadati</taxon>
        <taxon>Pseudomonadota</taxon>
        <taxon>Gammaproteobacteria</taxon>
        <taxon>Chromatiales</taxon>
        <taxon>Wenzhouxiangellaceae</taxon>
        <taxon>Wenzhouxiangella</taxon>
    </lineage>
</organism>
<dbReference type="HAMAP" id="MF_02225">
    <property type="entry name" value="CoaBC"/>
    <property type="match status" value="1"/>
</dbReference>
<evidence type="ECO:0000313" key="5">
    <source>
        <dbReference type="EMBL" id="AKS40508.1"/>
    </source>
</evidence>
<dbReference type="GO" id="GO:0015941">
    <property type="term" value="P:pantothenate catabolic process"/>
    <property type="evidence" value="ECO:0007669"/>
    <property type="project" value="InterPro"/>
</dbReference>
<feature type="binding site" evidence="1">
    <location>
        <position position="345"/>
    </location>
    <ligand>
        <name>CTP</name>
        <dbReference type="ChEBI" id="CHEBI:37563"/>
    </ligand>
</feature>
<comment type="caution">
    <text evidence="1">Lacks conserved residue(s) required for the propagation of feature annotation.</text>
</comment>
<keyword evidence="1 2" id="KW-0210">Decarboxylase</keyword>
<dbReference type="SUPFAM" id="SSF52507">
    <property type="entry name" value="Homo-oligomeric flavin-containing Cys decarboxylases, HFCD"/>
    <property type="match status" value="1"/>
</dbReference>
<dbReference type="PATRIC" id="fig|1579979.3.peg.122"/>
<accession>A0A0K0XS42</accession>
<feature type="binding site" evidence="1">
    <location>
        <position position="327"/>
    </location>
    <ligand>
        <name>CTP</name>
        <dbReference type="ChEBI" id="CHEBI:37563"/>
    </ligand>
</feature>
<comment type="similarity">
    <text evidence="1 2">In the C-terminal section; belongs to the PPC synthetase family.</text>
</comment>
<proteinExistence type="inferred from homology"/>
<dbReference type="InterPro" id="IPR036551">
    <property type="entry name" value="Flavin_trans-like"/>
</dbReference>
<keyword evidence="6" id="KW-1185">Reference proteome</keyword>
<comment type="catalytic activity">
    <reaction evidence="1 2">
        <text>N-[(R)-4-phosphopantothenoyl]-L-cysteine + H(+) = (R)-4'-phosphopantetheine + CO2</text>
        <dbReference type="Rhea" id="RHEA:16793"/>
        <dbReference type="ChEBI" id="CHEBI:15378"/>
        <dbReference type="ChEBI" id="CHEBI:16526"/>
        <dbReference type="ChEBI" id="CHEBI:59458"/>
        <dbReference type="ChEBI" id="CHEBI:61723"/>
        <dbReference type="EC" id="4.1.1.36"/>
    </reaction>
</comment>
<dbReference type="GO" id="GO:0004632">
    <property type="term" value="F:phosphopantothenate--cysteine ligase activity"/>
    <property type="evidence" value="ECO:0007669"/>
    <property type="project" value="UniProtKB-UniRule"/>
</dbReference>
<feature type="binding site" evidence="1">
    <location>
        <begin position="308"/>
        <end position="311"/>
    </location>
    <ligand>
        <name>CTP</name>
        <dbReference type="ChEBI" id="CHEBI:37563"/>
    </ligand>
</feature>
<dbReference type="UniPathway" id="UPA00241">
    <property type="reaction ID" value="UER00353"/>
</dbReference>
<dbReference type="Proteomes" id="UP000066624">
    <property type="component" value="Chromosome"/>
</dbReference>
<dbReference type="KEGG" id="wma:WM2015_117"/>
<dbReference type="GO" id="GO:0046872">
    <property type="term" value="F:metal ion binding"/>
    <property type="evidence" value="ECO:0007669"/>
    <property type="project" value="UniProtKB-KW"/>
</dbReference>
<comment type="cofactor">
    <cofactor evidence="1">
        <name>Mg(2+)</name>
        <dbReference type="ChEBI" id="CHEBI:18420"/>
    </cofactor>
</comment>
<evidence type="ECO:0000259" key="3">
    <source>
        <dbReference type="Pfam" id="PF02441"/>
    </source>
</evidence>
<keyword evidence="1 2" id="KW-0436">Ligase</keyword>
<dbReference type="STRING" id="1579979.WM2015_117"/>
<dbReference type="OrthoDB" id="9802554at2"/>
<feature type="active site" description="Proton donor" evidence="1">
    <location>
        <position position="162"/>
    </location>
</feature>
<keyword evidence="1 2" id="KW-0456">Lyase</keyword>
<dbReference type="Pfam" id="PF02441">
    <property type="entry name" value="Flavoprotein"/>
    <property type="match status" value="1"/>
</dbReference>
<keyword evidence="1 2" id="KW-0288">FMN</keyword>
<evidence type="ECO:0000256" key="1">
    <source>
        <dbReference type="HAMAP-Rule" id="MF_02225"/>
    </source>
</evidence>
<dbReference type="EC" id="4.1.1.36" evidence="1"/>
<comment type="cofactor">
    <cofactor evidence="1">
        <name>FMN</name>
        <dbReference type="ChEBI" id="CHEBI:58210"/>
    </cofactor>
    <text evidence="1">Binds 1 FMN per subunit.</text>
</comment>
<feature type="region of interest" description="Phosphopantothenate--cysteine ligase" evidence="1">
    <location>
        <begin position="194"/>
        <end position="409"/>
    </location>
</feature>
<feature type="binding site" evidence="1">
    <location>
        <position position="292"/>
    </location>
    <ligand>
        <name>CTP</name>
        <dbReference type="ChEBI" id="CHEBI:37563"/>
    </ligand>
</feature>
<dbReference type="Gene3D" id="3.40.50.10300">
    <property type="entry name" value="CoaB-like"/>
    <property type="match status" value="1"/>
</dbReference>
<keyword evidence="1" id="KW-0511">Multifunctional enzyme</keyword>
<gene>
    <name evidence="1" type="primary">coaBC</name>
    <name evidence="5" type="ORF">WM2015_117</name>
</gene>
<feature type="binding site" evidence="1">
    <location>
        <position position="341"/>
    </location>
    <ligand>
        <name>CTP</name>
        <dbReference type="ChEBI" id="CHEBI:37563"/>
    </ligand>
</feature>
<comment type="function">
    <text evidence="2">Catalyzes two steps in the biosynthesis of coenzyme A. In the first step cysteine is conjugated to 4'-phosphopantothenate to form 4-phosphopantothenoylcysteine, in the latter compound is decarboxylated to form 4'-phosphopantotheine.</text>
</comment>